<dbReference type="VEuPathDB" id="FungiDB:BO71DRAFT_355514"/>
<accession>A0A319D784</accession>
<comment type="similarity">
    <text evidence="5">Belongs to the SAT4 family.</text>
</comment>
<dbReference type="AlphaFoldDB" id="A0A319D784"/>
<evidence type="ECO:0000313" key="9">
    <source>
        <dbReference type="EMBL" id="PYH93316.1"/>
    </source>
</evidence>
<keyword evidence="2 7" id="KW-0812">Transmembrane</keyword>
<dbReference type="GO" id="GO:0016020">
    <property type="term" value="C:membrane"/>
    <property type="evidence" value="ECO:0007669"/>
    <property type="project" value="UniProtKB-SubCell"/>
</dbReference>
<evidence type="ECO:0000259" key="8">
    <source>
        <dbReference type="Pfam" id="PF20684"/>
    </source>
</evidence>
<evidence type="ECO:0000256" key="6">
    <source>
        <dbReference type="SAM" id="MobiDB-lite"/>
    </source>
</evidence>
<dbReference type="OrthoDB" id="444631at2759"/>
<feature type="domain" description="Rhodopsin" evidence="8">
    <location>
        <begin position="37"/>
        <end position="280"/>
    </location>
</feature>
<feature type="transmembrane region" description="Helical" evidence="7">
    <location>
        <begin position="104"/>
        <end position="127"/>
    </location>
</feature>
<keyword evidence="4 7" id="KW-0472">Membrane</keyword>
<protein>
    <recommendedName>
        <fullName evidence="8">Rhodopsin domain-containing protein</fullName>
    </recommendedName>
</protein>
<evidence type="ECO:0000313" key="10">
    <source>
        <dbReference type="Proteomes" id="UP000247810"/>
    </source>
</evidence>
<feature type="transmembrane region" description="Helical" evidence="7">
    <location>
        <begin position="187"/>
        <end position="209"/>
    </location>
</feature>
<evidence type="ECO:0000256" key="5">
    <source>
        <dbReference type="ARBA" id="ARBA00038359"/>
    </source>
</evidence>
<organism evidence="9 10">
    <name type="scientific">Aspergillus ellipticus CBS 707.79</name>
    <dbReference type="NCBI Taxonomy" id="1448320"/>
    <lineage>
        <taxon>Eukaryota</taxon>
        <taxon>Fungi</taxon>
        <taxon>Dikarya</taxon>
        <taxon>Ascomycota</taxon>
        <taxon>Pezizomycotina</taxon>
        <taxon>Eurotiomycetes</taxon>
        <taxon>Eurotiomycetidae</taxon>
        <taxon>Eurotiales</taxon>
        <taxon>Aspergillaceae</taxon>
        <taxon>Aspergillus</taxon>
        <taxon>Aspergillus subgen. Circumdati</taxon>
    </lineage>
</organism>
<dbReference type="STRING" id="1448320.A0A319D784"/>
<feature type="transmembrane region" description="Helical" evidence="7">
    <location>
        <begin position="255"/>
        <end position="276"/>
    </location>
</feature>
<feature type="transmembrane region" description="Helical" evidence="7">
    <location>
        <begin position="221"/>
        <end position="243"/>
    </location>
</feature>
<evidence type="ECO:0000256" key="2">
    <source>
        <dbReference type="ARBA" id="ARBA00022692"/>
    </source>
</evidence>
<name>A0A319D784_9EURO</name>
<dbReference type="PANTHER" id="PTHR33048">
    <property type="entry name" value="PTH11-LIKE INTEGRAL MEMBRANE PROTEIN (AFU_ORTHOLOGUE AFUA_5G11245)"/>
    <property type="match status" value="1"/>
</dbReference>
<reference evidence="9 10" key="1">
    <citation type="submission" date="2018-02" db="EMBL/GenBank/DDBJ databases">
        <title>The genomes of Aspergillus section Nigri reveals drivers in fungal speciation.</title>
        <authorList>
            <consortium name="DOE Joint Genome Institute"/>
            <person name="Vesth T.C."/>
            <person name="Nybo J."/>
            <person name="Theobald S."/>
            <person name="Brandl J."/>
            <person name="Frisvad J.C."/>
            <person name="Nielsen K.F."/>
            <person name="Lyhne E.K."/>
            <person name="Kogle M.E."/>
            <person name="Kuo A."/>
            <person name="Riley R."/>
            <person name="Clum A."/>
            <person name="Nolan M."/>
            <person name="Lipzen A."/>
            <person name="Salamov A."/>
            <person name="Henrissat B."/>
            <person name="Wiebenga A."/>
            <person name="De vries R.P."/>
            <person name="Grigoriev I.V."/>
            <person name="Mortensen U.H."/>
            <person name="Andersen M.R."/>
            <person name="Baker S.E."/>
        </authorList>
    </citation>
    <scope>NUCLEOTIDE SEQUENCE [LARGE SCALE GENOMIC DNA]</scope>
    <source>
        <strain evidence="9 10">CBS 707.79</strain>
    </source>
</reference>
<dbReference type="Proteomes" id="UP000247810">
    <property type="component" value="Unassembled WGS sequence"/>
</dbReference>
<feature type="transmembrane region" description="Helical" evidence="7">
    <location>
        <begin position="15"/>
        <end position="37"/>
    </location>
</feature>
<feature type="compositionally biased region" description="Low complexity" evidence="6">
    <location>
        <begin position="299"/>
        <end position="308"/>
    </location>
</feature>
<evidence type="ECO:0000256" key="1">
    <source>
        <dbReference type="ARBA" id="ARBA00004141"/>
    </source>
</evidence>
<proteinExistence type="inferred from homology"/>
<feature type="transmembrane region" description="Helical" evidence="7">
    <location>
        <begin position="139"/>
        <end position="159"/>
    </location>
</feature>
<comment type="subcellular location">
    <subcellularLocation>
        <location evidence="1">Membrane</location>
        <topology evidence="1">Multi-pass membrane protein</topology>
    </subcellularLocation>
</comment>
<dbReference type="Pfam" id="PF20684">
    <property type="entry name" value="Fung_rhodopsin"/>
    <property type="match status" value="1"/>
</dbReference>
<gene>
    <name evidence="9" type="ORF">BO71DRAFT_355514</name>
</gene>
<dbReference type="InterPro" id="IPR052337">
    <property type="entry name" value="SAT4-like"/>
</dbReference>
<feature type="region of interest" description="Disordered" evidence="6">
    <location>
        <begin position="291"/>
        <end position="366"/>
    </location>
</feature>
<feature type="transmembrane region" description="Helical" evidence="7">
    <location>
        <begin position="49"/>
        <end position="72"/>
    </location>
</feature>
<evidence type="ECO:0000256" key="3">
    <source>
        <dbReference type="ARBA" id="ARBA00022989"/>
    </source>
</evidence>
<keyword evidence="10" id="KW-1185">Reference proteome</keyword>
<dbReference type="InterPro" id="IPR049326">
    <property type="entry name" value="Rhodopsin_dom_fungi"/>
</dbReference>
<dbReference type="EMBL" id="KZ825895">
    <property type="protein sequence ID" value="PYH93316.1"/>
    <property type="molecule type" value="Genomic_DNA"/>
</dbReference>
<evidence type="ECO:0000256" key="7">
    <source>
        <dbReference type="SAM" id="Phobius"/>
    </source>
</evidence>
<dbReference type="PANTHER" id="PTHR33048:SF47">
    <property type="entry name" value="INTEGRAL MEMBRANE PROTEIN-RELATED"/>
    <property type="match status" value="1"/>
</dbReference>
<evidence type="ECO:0000256" key="4">
    <source>
        <dbReference type="ARBA" id="ARBA00023136"/>
    </source>
</evidence>
<sequence length="366" mass="40593">MASSGTLVGSQGTKISLHGFLAVLWTFTALSLTFLLFRLHVRLSTYRRLLLDDLLVALSWIIMLATTVMWQIEAPGLYRYSGVFSGKDPITIDFVNFYSGLEKYMAPFLILFYTGIWLVKFSFLAFFYNLGARLRAHRAWWWVVFAITLTWWFICIGIIDYDCTAKGVAYAAAHCDTVARRNYDNRIIYTSCAGDIMTDLLILSVPACILWNSQMPLNKKLVLLGFFFVTVAIMVVAILRVLLSCSDGESMDISWFYFWTAVEIGTAIMVACIASFRQFYVTSRNKHLFGKESGGSGSSGASPEHSGSGRSGRFLLPNSVQSSGGRESTRDDGPWSMERVLLEKSVHDGGGGGGVELVDIPGLGGR</sequence>
<keyword evidence="3 7" id="KW-1133">Transmembrane helix</keyword>